<evidence type="ECO:0000313" key="3">
    <source>
        <dbReference type="Proteomes" id="UP001497392"/>
    </source>
</evidence>
<evidence type="ECO:0000313" key="2">
    <source>
        <dbReference type="EMBL" id="CAL5229263.1"/>
    </source>
</evidence>
<accession>A0ABP1GEX6</accession>
<dbReference type="EMBL" id="CAXHTA020000020">
    <property type="protein sequence ID" value="CAL5229263.1"/>
    <property type="molecule type" value="Genomic_DNA"/>
</dbReference>
<feature type="region of interest" description="Disordered" evidence="1">
    <location>
        <begin position="33"/>
        <end position="60"/>
    </location>
</feature>
<protein>
    <submittedName>
        <fullName evidence="2">G12554 protein</fullName>
    </submittedName>
</protein>
<reference evidence="2 3" key="1">
    <citation type="submission" date="2024-06" db="EMBL/GenBank/DDBJ databases">
        <authorList>
            <person name="Kraege A."/>
            <person name="Thomma B."/>
        </authorList>
    </citation>
    <scope>NUCLEOTIDE SEQUENCE [LARGE SCALE GENOMIC DNA]</scope>
</reference>
<keyword evidence="3" id="KW-1185">Reference proteome</keyword>
<name>A0ABP1GEX6_9CHLO</name>
<dbReference type="Proteomes" id="UP001497392">
    <property type="component" value="Unassembled WGS sequence"/>
</dbReference>
<evidence type="ECO:0000256" key="1">
    <source>
        <dbReference type="SAM" id="MobiDB-lite"/>
    </source>
</evidence>
<gene>
    <name evidence="2" type="primary">g12554</name>
    <name evidence="2" type="ORF">VP750_LOCUS11169</name>
</gene>
<sequence length="256" mass="28227">MHQSLTKCFLGSPARLTPNYPGRESVRAIFRSQATGQSDSDSSSQSKDAAAQNVSPPTQRPIPWAITFDIRERETIWTDENKARLVKKFAALELGLDDDMLSYRLRQITLLLPDLSDKVASIKPALLAEILSDPALVAERCVRLRDALPHANVSQMVALQPSLLLEEADVVVSSIEKLGELLGVDAQVAQSLVTTDPRFVDAEAVGEVLVEMSRLMPKQDPKMVLLRDPSWLLRVERGTKRLGPHPDDICMPSAPT</sequence>
<comment type="caution">
    <text evidence="2">The sequence shown here is derived from an EMBL/GenBank/DDBJ whole genome shotgun (WGS) entry which is preliminary data.</text>
</comment>
<organism evidence="2 3">
    <name type="scientific">Coccomyxa viridis</name>
    <dbReference type="NCBI Taxonomy" id="1274662"/>
    <lineage>
        <taxon>Eukaryota</taxon>
        <taxon>Viridiplantae</taxon>
        <taxon>Chlorophyta</taxon>
        <taxon>core chlorophytes</taxon>
        <taxon>Trebouxiophyceae</taxon>
        <taxon>Trebouxiophyceae incertae sedis</taxon>
        <taxon>Coccomyxaceae</taxon>
        <taxon>Coccomyxa</taxon>
    </lineage>
</organism>
<proteinExistence type="predicted"/>
<feature type="compositionally biased region" description="Low complexity" evidence="1">
    <location>
        <begin position="33"/>
        <end position="52"/>
    </location>
</feature>